<dbReference type="Proteomes" id="UP001487740">
    <property type="component" value="Unassembled WGS sequence"/>
</dbReference>
<organism evidence="2 3">
    <name type="scientific">Scylla paramamosain</name>
    <name type="common">Mud crab</name>
    <dbReference type="NCBI Taxonomy" id="85552"/>
    <lineage>
        <taxon>Eukaryota</taxon>
        <taxon>Metazoa</taxon>
        <taxon>Ecdysozoa</taxon>
        <taxon>Arthropoda</taxon>
        <taxon>Crustacea</taxon>
        <taxon>Multicrustacea</taxon>
        <taxon>Malacostraca</taxon>
        <taxon>Eumalacostraca</taxon>
        <taxon>Eucarida</taxon>
        <taxon>Decapoda</taxon>
        <taxon>Pleocyemata</taxon>
        <taxon>Brachyura</taxon>
        <taxon>Eubrachyura</taxon>
        <taxon>Portunoidea</taxon>
        <taxon>Portunidae</taxon>
        <taxon>Portuninae</taxon>
        <taxon>Scylla</taxon>
    </lineage>
</organism>
<dbReference type="EMBL" id="JARAKH010000005">
    <property type="protein sequence ID" value="KAK8404036.1"/>
    <property type="molecule type" value="Genomic_DNA"/>
</dbReference>
<dbReference type="AlphaFoldDB" id="A0AAW0UWX3"/>
<protein>
    <submittedName>
        <fullName evidence="2">Uncharacterized protein</fullName>
    </submittedName>
</protein>
<evidence type="ECO:0000313" key="3">
    <source>
        <dbReference type="Proteomes" id="UP001487740"/>
    </source>
</evidence>
<comment type="caution">
    <text evidence="2">The sequence shown here is derived from an EMBL/GenBank/DDBJ whole genome shotgun (WGS) entry which is preliminary data.</text>
</comment>
<keyword evidence="1" id="KW-1133">Transmembrane helix</keyword>
<sequence length="264" mass="28796">MTVSPCRVSSDLTPVIVASPACLPRCAQWYLATHACNSLPETLVIWNLVLDPYFRFRELQHYALRSDVTTTQLPRIQDFYFLHDGLLTAGRGSGSNHPETPLVTRATLQHDAMAGSALRGSNFLSPCLAAPQPALAPTLHRTTPRKMASSALAPIVQTLQESLRSSDVRSWISGLDLKTGGLIILVVVAVLFLLDFFTKSYAPYGRSWVATAANAWLERDPLQPIDSFRGSRSLEPLTEVLDALATAAVKWGDAETPAVKSRAL</sequence>
<proteinExistence type="predicted"/>
<keyword evidence="1" id="KW-0472">Membrane</keyword>
<evidence type="ECO:0000256" key="1">
    <source>
        <dbReference type="SAM" id="Phobius"/>
    </source>
</evidence>
<keyword evidence="1" id="KW-0812">Transmembrane</keyword>
<gene>
    <name evidence="2" type="ORF">O3P69_000242</name>
</gene>
<evidence type="ECO:0000313" key="2">
    <source>
        <dbReference type="EMBL" id="KAK8404036.1"/>
    </source>
</evidence>
<reference evidence="2 3" key="1">
    <citation type="submission" date="2023-03" db="EMBL/GenBank/DDBJ databases">
        <title>High-quality genome of Scylla paramamosain provides insights in environmental adaptation.</title>
        <authorList>
            <person name="Zhang L."/>
        </authorList>
    </citation>
    <scope>NUCLEOTIDE SEQUENCE [LARGE SCALE GENOMIC DNA]</scope>
    <source>
        <strain evidence="2">LZ_2023a</strain>
        <tissue evidence="2">Muscle</tissue>
    </source>
</reference>
<keyword evidence="3" id="KW-1185">Reference proteome</keyword>
<feature type="transmembrane region" description="Helical" evidence="1">
    <location>
        <begin position="179"/>
        <end position="197"/>
    </location>
</feature>
<accession>A0AAW0UWX3</accession>
<name>A0AAW0UWX3_SCYPA</name>